<protein>
    <recommendedName>
        <fullName evidence="1">DUF5615 domain-containing protein</fullName>
    </recommendedName>
</protein>
<name>E1IFH6_9CHLR</name>
<proteinExistence type="predicted"/>
<dbReference type="EMBL" id="ADVR01000091">
    <property type="protein sequence ID" value="EFO80086.1"/>
    <property type="molecule type" value="Genomic_DNA"/>
</dbReference>
<comment type="caution">
    <text evidence="2">The sequence shown here is derived from an EMBL/GenBank/DDBJ whole genome shotgun (WGS) entry which is preliminary data.</text>
</comment>
<dbReference type="OrthoDB" id="27473at2"/>
<gene>
    <name evidence="2" type="ORF">OSCT_2077</name>
</gene>
<sequence length="115" mass="12871">MNFWIDAQISPAFAPWLSSYFGVVAYALRDLGLRDAMDHEIFNAARSANAVIVLITKDRDFSEMVVRHGSPPQVLWVTCGNTSNARLRSIFTELFPQALALLQSGEPMVEITDRI</sequence>
<dbReference type="HOGENOM" id="CLU_150003_3_1_0"/>
<dbReference type="eggNOG" id="COG4634">
    <property type="taxonomic scope" value="Bacteria"/>
</dbReference>
<dbReference type="InterPro" id="IPR041049">
    <property type="entry name" value="DUF5615"/>
</dbReference>
<evidence type="ECO:0000313" key="2">
    <source>
        <dbReference type="EMBL" id="EFO80086.1"/>
    </source>
</evidence>
<dbReference type="Proteomes" id="UP000054010">
    <property type="component" value="Unassembled WGS sequence"/>
</dbReference>
<feature type="domain" description="DUF5615" evidence="1">
    <location>
        <begin position="1"/>
        <end position="105"/>
    </location>
</feature>
<dbReference type="Pfam" id="PF18480">
    <property type="entry name" value="DUF5615"/>
    <property type="match status" value="1"/>
</dbReference>
<evidence type="ECO:0000313" key="3">
    <source>
        <dbReference type="Proteomes" id="UP000054010"/>
    </source>
</evidence>
<dbReference type="AlphaFoldDB" id="E1IFH6"/>
<dbReference type="STRING" id="765420.OSCT_2077"/>
<organism evidence="2 3">
    <name type="scientific">Oscillochloris trichoides DG-6</name>
    <dbReference type="NCBI Taxonomy" id="765420"/>
    <lineage>
        <taxon>Bacteria</taxon>
        <taxon>Bacillati</taxon>
        <taxon>Chloroflexota</taxon>
        <taxon>Chloroflexia</taxon>
        <taxon>Chloroflexales</taxon>
        <taxon>Chloroflexineae</taxon>
        <taxon>Oscillochloridaceae</taxon>
        <taxon>Oscillochloris</taxon>
    </lineage>
</organism>
<reference evidence="2 3" key="1">
    <citation type="journal article" date="2011" name="J. Bacteriol.">
        <title>Draft genome sequence of the anoxygenic filamentous phototrophic bacterium Oscillochloris trichoides subsp. DG-6.</title>
        <authorList>
            <person name="Kuznetsov B.B."/>
            <person name="Ivanovsky R.N."/>
            <person name="Keppen O.I."/>
            <person name="Sukhacheva M.V."/>
            <person name="Bumazhkin B.K."/>
            <person name="Patutina E.O."/>
            <person name="Beletsky A.V."/>
            <person name="Mardanov A.V."/>
            <person name="Baslerov R.V."/>
            <person name="Panteleeva A.N."/>
            <person name="Kolganova T.V."/>
            <person name="Ravin N.V."/>
            <person name="Skryabin K.G."/>
        </authorList>
    </citation>
    <scope>NUCLEOTIDE SEQUENCE [LARGE SCALE GENOMIC DNA]</scope>
    <source>
        <strain evidence="2 3">DG-6</strain>
    </source>
</reference>
<keyword evidence="3" id="KW-1185">Reference proteome</keyword>
<accession>E1IFH6</accession>
<evidence type="ECO:0000259" key="1">
    <source>
        <dbReference type="Pfam" id="PF18480"/>
    </source>
</evidence>